<dbReference type="EnsemblPlants" id="TraesCS7A02G492000.1">
    <property type="protein sequence ID" value="TraesCS7A02G492000.1.cds1"/>
    <property type="gene ID" value="TraesCS7A02G492000"/>
</dbReference>
<dbReference type="Gene3D" id="6.10.280.40">
    <property type="match status" value="1"/>
</dbReference>
<evidence type="ECO:0000259" key="7">
    <source>
        <dbReference type="SMART" id="SM00382"/>
    </source>
</evidence>
<evidence type="ECO:0000256" key="1">
    <source>
        <dbReference type="ARBA" id="ARBA00001946"/>
    </source>
</evidence>
<dbReference type="GO" id="GO:0006950">
    <property type="term" value="P:response to stress"/>
    <property type="evidence" value="ECO:0007669"/>
    <property type="project" value="UniProtKB-ARBA"/>
</dbReference>
<dbReference type="OMA" id="RWEAFRT"/>
<proteinExistence type="inferred from homology"/>
<dbReference type="Proteomes" id="UP000019116">
    <property type="component" value="Chromosome 7A"/>
</dbReference>
<keyword evidence="9" id="KW-1185">Reference proteome</keyword>
<gene>
    <name evidence="8" type="primary">LOC123154755</name>
</gene>
<feature type="domain" description="AAA+ ATPase" evidence="7">
    <location>
        <begin position="251"/>
        <end position="405"/>
    </location>
</feature>
<dbReference type="InterPro" id="IPR050747">
    <property type="entry name" value="Mitochondrial_chaperone_BCS1"/>
</dbReference>
<keyword evidence="5" id="KW-0067">ATP-binding</keyword>
<feature type="region of interest" description="Disordered" evidence="6">
    <location>
        <begin position="322"/>
        <end position="350"/>
    </location>
</feature>
<keyword evidence="3" id="KW-0460">Magnesium</keyword>
<comment type="similarity">
    <text evidence="2">Belongs to the AAA ATPase family. BCS1 subfamily.</text>
</comment>
<dbReference type="InterPro" id="IPR027417">
    <property type="entry name" value="P-loop_NTPase"/>
</dbReference>
<evidence type="ECO:0000256" key="6">
    <source>
        <dbReference type="SAM" id="MobiDB-lite"/>
    </source>
</evidence>
<dbReference type="OrthoDB" id="676321at2759"/>
<dbReference type="Pfam" id="PF00004">
    <property type="entry name" value="AAA"/>
    <property type="match status" value="2"/>
</dbReference>
<evidence type="ECO:0000256" key="2">
    <source>
        <dbReference type="ARBA" id="ARBA00007448"/>
    </source>
</evidence>
<dbReference type="InterPro" id="IPR003959">
    <property type="entry name" value="ATPase_AAA_core"/>
</dbReference>
<dbReference type="PANTHER" id="PTHR23070">
    <property type="entry name" value="BCS1 AAA-TYPE ATPASE"/>
    <property type="match status" value="1"/>
</dbReference>
<comment type="catalytic activity">
    <reaction evidence="4">
        <text>ATP + H2O = ADP + phosphate + H(+)</text>
        <dbReference type="Rhea" id="RHEA:13065"/>
        <dbReference type="ChEBI" id="CHEBI:15377"/>
        <dbReference type="ChEBI" id="CHEBI:15378"/>
        <dbReference type="ChEBI" id="CHEBI:30616"/>
        <dbReference type="ChEBI" id="CHEBI:43474"/>
        <dbReference type="ChEBI" id="CHEBI:456216"/>
    </reaction>
</comment>
<name>A0A3B6RR54_WHEAT</name>
<dbReference type="Pfam" id="PF25568">
    <property type="entry name" value="AAA_lid_At3g28540"/>
    <property type="match status" value="1"/>
</dbReference>
<dbReference type="SMART" id="SM00382">
    <property type="entry name" value="AAA"/>
    <property type="match status" value="1"/>
</dbReference>
<dbReference type="GeneID" id="123154755"/>
<organism evidence="8">
    <name type="scientific">Triticum aestivum</name>
    <name type="common">Wheat</name>
    <dbReference type="NCBI Taxonomy" id="4565"/>
    <lineage>
        <taxon>Eukaryota</taxon>
        <taxon>Viridiplantae</taxon>
        <taxon>Streptophyta</taxon>
        <taxon>Embryophyta</taxon>
        <taxon>Tracheophyta</taxon>
        <taxon>Spermatophyta</taxon>
        <taxon>Magnoliopsida</taxon>
        <taxon>Liliopsida</taxon>
        <taxon>Poales</taxon>
        <taxon>Poaceae</taxon>
        <taxon>BOP clade</taxon>
        <taxon>Pooideae</taxon>
        <taxon>Triticodae</taxon>
        <taxon>Triticeae</taxon>
        <taxon>Triticinae</taxon>
        <taxon>Triticum</taxon>
    </lineage>
</organism>
<evidence type="ECO:0000256" key="5">
    <source>
        <dbReference type="RuleBase" id="RU003651"/>
    </source>
</evidence>
<keyword evidence="5" id="KW-0547">Nucleotide-binding</keyword>
<dbReference type="InterPro" id="IPR025753">
    <property type="entry name" value="AAA_N_dom"/>
</dbReference>
<dbReference type="AlphaFoldDB" id="A0A3B6RR54"/>
<sequence>MESLPLTVLDTCKKALGTAASVAGYVMLARGMARGMARDILPPELRAALGRAAAFVRAPLGASDKERHALVIRRDFDSGYSENELFDAARKYLTTKISPRTTPCLGLGLFPVEPDRSSSSWSTLLCLEYDGSTSDHFDGVDVVWKYVRAGRGEDGTTGEYFKLSFDAKDADTVSERYVPFVMSTAEQLRMRARALKISKNDGASWQHGINYHHPATFATLAMDPSLKQAVMDDLDRFLKRKEYYLRIGKPWKRGYLLYGPPGTGKSSLVAAMANYLRFNLYDLDLSVVPDNSALQMLLINMRNKSILVIEDIDCCFDAKKSREEEGSRNMPEPAADPDNTPRRQRPQRKQNTVTLSGLLNFIDGLWSTSGEERIIIFTTNYKERLDQALLRPGRMDMHVEMGYCRWEAFRTLARNYHLVDDHPLFPEIQQLLKAVDVTPAEVSEMLLRKEDAGQALQVLKQFLEGKKTNAKKEAPEMKNEEADKAM</sequence>
<dbReference type="STRING" id="4565.A0A3B6RR54"/>
<dbReference type="InterPro" id="IPR003960">
    <property type="entry name" value="ATPase_AAA_CS"/>
</dbReference>
<dbReference type="InterPro" id="IPR058017">
    <property type="entry name" value="At3g28540-like_C"/>
</dbReference>
<accession>A0A3B6RR54</accession>
<dbReference type="SUPFAM" id="SSF52540">
    <property type="entry name" value="P-loop containing nucleoside triphosphate hydrolases"/>
    <property type="match status" value="1"/>
</dbReference>
<dbReference type="Pfam" id="PF14363">
    <property type="entry name" value="AAA_assoc"/>
    <property type="match status" value="1"/>
</dbReference>
<dbReference type="InterPro" id="IPR003593">
    <property type="entry name" value="AAA+_ATPase"/>
</dbReference>
<protein>
    <recommendedName>
        <fullName evidence="7">AAA+ ATPase domain-containing protein</fullName>
    </recommendedName>
</protein>
<evidence type="ECO:0000313" key="9">
    <source>
        <dbReference type="Proteomes" id="UP000019116"/>
    </source>
</evidence>
<evidence type="ECO:0000256" key="4">
    <source>
        <dbReference type="ARBA" id="ARBA00049360"/>
    </source>
</evidence>
<reference evidence="8" key="1">
    <citation type="submission" date="2018-08" db="EMBL/GenBank/DDBJ databases">
        <authorList>
            <person name="Rossello M."/>
        </authorList>
    </citation>
    <scope>NUCLEOTIDE SEQUENCE [LARGE SCALE GENOMIC DNA]</scope>
    <source>
        <strain evidence="8">cv. Chinese Spring</strain>
    </source>
</reference>
<dbReference type="GO" id="GO:0005524">
    <property type="term" value="F:ATP binding"/>
    <property type="evidence" value="ECO:0007669"/>
    <property type="project" value="UniProtKB-KW"/>
</dbReference>
<dbReference type="Gene3D" id="3.40.50.300">
    <property type="entry name" value="P-loop containing nucleotide triphosphate hydrolases"/>
    <property type="match status" value="1"/>
</dbReference>
<dbReference type="RefSeq" id="XP_044429332.1">
    <property type="nucleotide sequence ID" value="XM_044573397.1"/>
</dbReference>
<dbReference type="PROSITE" id="PS00674">
    <property type="entry name" value="AAA"/>
    <property type="match status" value="1"/>
</dbReference>
<dbReference type="Gramene" id="TraesCS7A02G492000.1">
    <property type="protein sequence ID" value="TraesCS7A02G492000.1.cds1"/>
    <property type="gene ID" value="TraesCS7A02G492000"/>
</dbReference>
<feature type="region of interest" description="Disordered" evidence="6">
    <location>
        <begin position="467"/>
        <end position="486"/>
    </location>
</feature>
<evidence type="ECO:0000313" key="8">
    <source>
        <dbReference type="EnsemblPlants" id="TraesCS7A02G492000.1.cds1"/>
    </source>
</evidence>
<dbReference type="CDD" id="cd19510">
    <property type="entry name" value="RecA-like_BCS1"/>
    <property type="match status" value="1"/>
</dbReference>
<evidence type="ECO:0000256" key="3">
    <source>
        <dbReference type="ARBA" id="ARBA00022842"/>
    </source>
</evidence>
<dbReference type="GO" id="GO:0016887">
    <property type="term" value="F:ATP hydrolysis activity"/>
    <property type="evidence" value="ECO:0007669"/>
    <property type="project" value="InterPro"/>
</dbReference>
<dbReference type="Gramene" id="TraesCS7A03G1191900.1">
    <property type="protein sequence ID" value="TraesCS7A03G1191900.1.CDS1"/>
    <property type="gene ID" value="TraesCS7A03G1191900"/>
</dbReference>
<reference evidence="8" key="2">
    <citation type="submission" date="2018-10" db="UniProtKB">
        <authorList>
            <consortium name="EnsemblPlants"/>
        </authorList>
    </citation>
    <scope>IDENTIFICATION</scope>
</reference>
<dbReference type="KEGG" id="taes:123154755"/>
<comment type="cofactor">
    <cofactor evidence="1">
        <name>Mg(2+)</name>
        <dbReference type="ChEBI" id="CHEBI:18420"/>
    </cofactor>
</comment>